<dbReference type="HAMAP" id="MF_00296">
    <property type="entry name" value="MetX_acyltransf"/>
    <property type="match status" value="1"/>
</dbReference>
<dbReference type="STRING" id="32024.GCA_000788295_01093"/>
<protein>
    <recommendedName>
        <fullName evidence="2">Homoserine O-acetyltransferase</fullName>
        <shortName evidence="2">HAT</shortName>
        <ecNumber evidence="2">2.3.1.31</ecNumber>
    </recommendedName>
    <alternativeName>
        <fullName evidence="2">Homoserine transacetylase</fullName>
        <shortName evidence="2">HTA</shortName>
    </alternativeName>
</protein>
<evidence type="ECO:0000313" key="6">
    <source>
        <dbReference type="Proteomes" id="UP000254920"/>
    </source>
</evidence>
<feature type="active site" description="Nucleophile" evidence="2 3">
    <location>
        <position position="147"/>
    </location>
</feature>
<gene>
    <name evidence="5" type="primary">metX</name>
    <name evidence="2" type="synonym">metXA</name>
    <name evidence="5" type="ORF">NCTC12475_01528</name>
</gene>
<dbReference type="UniPathway" id="UPA00051">
    <property type="reaction ID" value="UER00074"/>
</dbReference>
<comment type="pathway">
    <text evidence="2">Amino-acid biosynthesis; L-methionine biosynthesis via de novo pathway; O-acetyl-L-homoserine from L-homoserine: step 1/1.</text>
</comment>
<dbReference type="PANTHER" id="PTHR32268:SF11">
    <property type="entry name" value="HOMOSERINE O-ACETYLTRANSFERASE"/>
    <property type="match status" value="1"/>
</dbReference>
<dbReference type="NCBIfam" id="TIGR01392">
    <property type="entry name" value="homoserO_Ac_trn"/>
    <property type="match status" value="1"/>
</dbReference>
<keyword evidence="2" id="KW-0028">Amino-acid biosynthesis</keyword>
<dbReference type="InterPro" id="IPR029058">
    <property type="entry name" value="AB_hydrolase_fold"/>
</dbReference>
<feature type="domain" description="AB hydrolase-1" evidence="4">
    <location>
        <begin position="42"/>
        <end position="209"/>
    </location>
</feature>
<comment type="subcellular location">
    <subcellularLocation>
        <location evidence="2">Cytoplasm</location>
    </subcellularLocation>
</comment>
<dbReference type="Gene3D" id="3.40.50.1820">
    <property type="entry name" value="alpha/beta hydrolase"/>
    <property type="match status" value="1"/>
</dbReference>
<dbReference type="GO" id="GO:0004414">
    <property type="term" value="F:homoserine O-acetyltransferase activity"/>
    <property type="evidence" value="ECO:0007669"/>
    <property type="project" value="UniProtKB-UniRule"/>
</dbReference>
<dbReference type="Pfam" id="PF00561">
    <property type="entry name" value="Abhydrolase_1"/>
    <property type="match status" value="1"/>
</dbReference>
<dbReference type="Proteomes" id="UP000254920">
    <property type="component" value="Unassembled WGS sequence"/>
</dbReference>
<accession>A0A381DLF1</accession>
<feature type="active site" evidence="2 3">
    <location>
        <position position="313"/>
    </location>
</feature>
<dbReference type="GeneID" id="93090171"/>
<dbReference type="SUPFAM" id="SSF53474">
    <property type="entry name" value="alpha/beta-Hydrolases"/>
    <property type="match status" value="1"/>
</dbReference>
<comment type="function">
    <text evidence="2">Transfers an acetyl group from acetyl-CoA to L-homoserine, forming acetyl-L-homoserine.</text>
</comment>
<dbReference type="PANTHER" id="PTHR32268">
    <property type="entry name" value="HOMOSERINE O-ACETYLTRANSFERASE"/>
    <property type="match status" value="1"/>
</dbReference>
<dbReference type="InterPro" id="IPR000073">
    <property type="entry name" value="AB_hydrolase_1"/>
</dbReference>
<comment type="subunit">
    <text evidence="2">Homodimer.</text>
</comment>
<evidence type="ECO:0000256" key="1">
    <source>
        <dbReference type="ARBA" id="ARBA00022679"/>
    </source>
</evidence>
<dbReference type="Gene3D" id="1.10.1740.110">
    <property type="match status" value="1"/>
</dbReference>
<comment type="similarity">
    <text evidence="2">Belongs to the AB hydrolase superfamily. MetX family.</text>
</comment>
<name>A0A381DLF1_9BACT</name>
<evidence type="ECO:0000256" key="3">
    <source>
        <dbReference type="PIRSR" id="PIRSR000443-1"/>
    </source>
</evidence>
<keyword evidence="1 2" id="KW-0808">Transferase</keyword>
<feature type="binding site" evidence="2">
    <location>
        <position position="219"/>
    </location>
    <ligand>
        <name>substrate</name>
    </ligand>
</feature>
<dbReference type="GO" id="GO:0009092">
    <property type="term" value="P:homoserine metabolic process"/>
    <property type="evidence" value="ECO:0007669"/>
    <property type="project" value="TreeGrafter"/>
</dbReference>
<feature type="binding site" evidence="2">
    <location>
        <position position="348"/>
    </location>
    <ligand>
        <name>substrate</name>
    </ligand>
</feature>
<dbReference type="EMBL" id="UFVD01000001">
    <property type="protein sequence ID" value="SUX11311.1"/>
    <property type="molecule type" value="Genomic_DNA"/>
</dbReference>
<comment type="catalytic activity">
    <reaction evidence="2">
        <text>L-homoserine + acetyl-CoA = O-acetyl-L-homoserine + CoA</text>
        <dbReference type="Rhea" id="RHEA:13701"/>
        <dbReference type="ChEBI" id="CHEBI:57287"/>
        <dbReference type="ChEBI" id="CHEBI:57288"/>
        <dbReference type="ChEBI" id="CHEBI:57476"/>
        <dbReference type="ChEBI" id="CHEBI:57716"/>
        <dbReference type="EC" id="2.3.1.31"/>
    </reaction>
</comment>
<dbReference type="PIRSF" id="PIRSF000443">
    <property type="entry name" value="Homoser_Ac_trans"/>
    <property type="match status" value="1"/>
</dbReference>
<comment type="caution">
    <text evidence="2">Lacks conserved residue(s) required for the propagation of feature annotation.</text>
</comment>
<dbReference type="GO" id="GO:0005737">
    <property type="term" value="C:cytoplasm"/>
    <property type="evidence" value="ECO:0007669"/>
    <property type="project" value="UniProtKB-SubCell"/>
</dbReference>
<dbReference type="OrthoDB" id="9800754at2"/>
<dbReference type="EC" id="2.3.1.31" evidence="2"/>
<keyword evidence="2" id="KW-0486">Methionine biosynthesis</keyword>
<evidence type="ECO:0000313" key="5">
    <source>
        <dbReference type="EMBL" id="SUX11311.1"/>
    </source>
</evidence>
<keyword evidence="6" id="KW-1185">Reference proteome</keyword>
<dbReference type="GO" id="GO:0009086">
    <property type="term" value="P:methionine biosynthetic process"/>
    <property type="evidence" value="ECO:0007669"/>
    <property type="project" value="UniProtKB-UniRule"/>
</dbReference>
<dbReference type="RefSeq" id="WP_089182051.1">
    <property type="nucleotide sequence ID" value="NZ_CP043427.1"/>
</dbReference>
<keyword evidence="2" id="KW-0963">Cytoplasm</keyword>
<proteinExistence type="inferred from homology"/>
<dbReference type="InterPro" id="IPR008220">
    <property type="entry name" value="HAT_MetX-like"/>
</dbReference>
<evidence type="ECO:0000259" key="4">
    <source>
        <dbReference type="Pfam" id="PF00561"/>
    </source>
</evidence>
<sequence>MLNLRTKKEHFEEPLYLESGRILAPYDLVYETYGELNLKKDNVVVVCHALTGSHHAAGKYENDNKFGWWDGLIGDGKAINTNKFFVICINILGSSFGSTSPLSIDPHTKKRYALSFPVLTISDVVKAQINLFKRLQINSVYAVIGGSLGGMQALCYAIEYPKFAKNIIILASSYQTKPWAIAFNTISIEAIRNDPEFKDGNYDEKEISKNGLKGLAFGRMAGHISFLSPTSMDKKFGRNYVPTDGIYELFGRFQVDNYMQYNGFSFSKKFDPLSYIYIAKMMNIFDCTRHYDSLDDAFSKIESYLTLISFKGDILFPPNLMFEMYEVMKKIDKNRVNYVQIDSDYGHDAFLVEIDKIEPYIKNVLKGKNYGK</sequence>
<evidence type="ECO:0000256" key="2">
    <source>
        <dbReference type="HAMAP-Rule" id="MF_00296"/>
    </source>
</evidence>
<dbReference type="NCBIfam" id="NF001209">
    <property type="entry name" value="PRK00175.1"/>
    <property type="match status" value="1"/>
</dbReference>
<dbReference type="AlphaFoldDB" id="A0A381DLF1"/>
<keyword evidence="2 5" id="KW-0012">Acyltransferase</keyword>
<organism evidence="5 6">
    <name type="scientific">Campylobacter sputorum subsp. sputorum</name>
    <dbReference type="NCBI Taxonomy" id="32024"/>
    <lineage>
        <taxon>Bacteria</taxon>
        <taxon>Pseudomonadati</taxon>
        <taxon>Campylobacterota</taxon>
        <taxon>Epsilonproteobacteria</taxon>
        <taxon>Campylobacterales</taxon>
        <taxon>Campylobacteraceae</taxon>
        <taxon>Campylobacter</taxon>
    </lineage>
</organism>
<feature type="active site" evidence="2 3">
    <location>
        <position position="347"/>
    </location>
</feature>
<reference evidence="5 6" key="1">
    <citation type="submission" date="2018-06" db="EMBL/GenBank/DDBJ databases">
        <authorList>
            <consortium name="Pathogen Informatics"/>
            <person name="Doyle S."/>
        </authorList>
    </citation>
    <scope>NUCLEOTIDE SEQUENCE [LARGE SCALE GENOMIC DNA]</scope>
    <source>
        <strain evidence="5 6">NCTC12475</strain>
    </source>
</reference>